<keyword evidence="3" id="KW-0998">Cell outer membrane</keyword>
<comment type="subcellular location">
    <subcellularLocation>
        <location evidence="1">Cell outer membrane</location>
    </subcellularLocation>
</comment>
<dbReference type="PROSITE" id="PS51257">
    <property type="entry name" value="PROKAR_LIPOPROTEIN"/>
    <property type="match status" value="1"/>
</dbReference>
<evidence type="ECO:0000259" key="5">
    <source>
        <dbReference type="PROSITE" id="PS51123"/>
    </source>
</evidence>
<name>A0YDT6_9GAMM</name>
<sequence>MQTLKKIISISTLAILTACTTNPYTSERKASNTALYGAGAAIICGIIGSRESSKHARNAAAGCGAIGAGIGAYMDVQESALREQLQGSGVRVVREGDNIRLIMPGSITFETDSYVLRRSFSPVLESVGLVLAKYNETMMRVTGHTDNTGGEQYNQRLSEDRAQSVASNLMSQGVDGNRLYIQGSGETMPIADNNTSSGRASNRRVELYILPNN</sequence>
<dbReference type="PANTHER" id="PTHR30329">
    <property type="entry name" value="STATOR ELEMENT OF FLAGELLAR MOTOR COMPLEX"/>
    <property type="match status" value="1"/>
</dbReference>
<dbReference type="Pfam" id="PF00691">
    <property type="entry name" value="OmpA"/>
    <property type="match status" value="1"/>
</dbReference>
<gene>
    <name evidence="6" type="ORF">GP2143_10247</name>
</gene>
<evidence type="ECO:0000256" key="1">
    <source>
        <dbReference type="ARBA" id="ARBA00004442"/>
    </source>
</evidence>
<dbReference type="eggNOG" id="COG2885">
    <property type="taxonomic scope" value="Bacteria"/>
</dbReference>
<dbReference type="OrthoDB" id="9782229at2"/>
<comment type="caution">
    <text evidence="6">The sequence shown here is derived from an EMBL/GenBank/DDBJ whole genome shotgun (WGS) entry which is preliminary data.</text>
</comment>
<dbReference type="InterPro" id="IPR036737">
    <property type="entry name" value="OmpA-like_sf"/>
</dbReference>
<evidence type="ECO:0000313" key="7">
    <source>
        <dbReference type="Proteomes" id="UP000004931"/>
    </source>
</evidence>
<accession>A0YDT6</accession>
<dbReference type="PANTHER" id="PTHR30329:SF21">
    <property type="entry name" value="LIPOPROTEIN YIAD-RELATED"/>
    <property type="match status" value="1"/>
</dbReference>
<evidence type="ECO:0000313" key="6">
    <source>
        <dbReference type="EMBL" id="EAW30970.1"/>
    </source>
</evidence>
<reference evidence="6 7" key="1">
    <citation type="journal article" date="2010" name="J. Bacteriol.">
        <title>Genome sequence of the oligotrophic marine Gammaproteobacterium HTCC2143, isolated from the Oregon Coast.</title>
        <authorList>
            <person name="Oh H.M."/>
            <person name="Kang I."/>
            <person name="Ferriera S."/>
            <person name="Giovannoni S.J."/>
            <person name="Cho J.C."/>
        </authorList>
    </citation>
    <scope>NUCLEOTIDE SEQUENCE [LARGE SCALE GENOMIC DNA]</scope>
    <source>
        <strain evidence="6 7">HTCC2143</strain>
    </source>
</reference>
<dbReference type="PROSITE" id="PS01068">
    <property type="entry name" value="OMPA_1"/>
    <property type="match status" value="1"/>
</dbReference>
<dbReference type="PRINTS" id="PR01023">
    <property type="entry name" value="NAFLGMOTY"/>
</dbReference>
<dbReference type="Gene3D" id="3.30.1330.60">
    <property type="entry name" value="OmpA-like domain"/>
    <property type="match status" value="1"/>
</dbReference>
<dbReference type="CDD" id="cd07185">
    <property type="entry name" value="OmpA_C-like"/>
    <property type="match status" value="1"/>
</dbReference>
<protein>
    <submittedName>
        <fullName evidence="6">OmpA family protein</fullName>
    </submittedName>
</protein>
<evidence type="ECO:0000256" key="4">
    <source>
        <dbReference type="PROSITE-ProRule" id="PRU00473"/>
    </source>
</evidence>
<keyword evidence="2 4" id="KW-0472">Membrane</keyword>
<dbReference type="InterPro" id="IPR006665">
    <property type="entry name" value="OmpA-like"/>
</dbReference>
<dbReference type="InterPro" id="IPR050330">
    <property type="entry name" value="Bact_OuterMem_StrucFunc"/>
</dbReference>
<dbReference type="Proteomes" id="UP000004931">
    <property type="component" value="Unassembled WGS sequence"/>
</dbReference>
<dbReference type="AlphaFoldDB" id="A0YDT6"/>
<dbReference type="STRING" id="247633.GP2143_10247"/>
<keyword evidence="7" id="KW-1185">Reference proteome</keyword>
<proteinExistence type="predicted"/>
<dbReference type="InterPro" id="IPR006664">
    <property type="entry name" value="OMP_bac"/>
</dbReference>
<dbReference type="PRINTS" id="PR01021">
    <property type="entry name" value="OMPADOMAIN"/>
</dbReference>
<evidence type="ECO:0000256" key="3">
    <source>
        <dbReference type="ARBA" id="ARBA00023237"/>
    </source>
</evidence>
<evidence type="ECO:0000256" key="2">
    <source>
        <dbReference type="ARBA" id="ARBA00023136"/>
    </source>
</evidence>
<dbReference type="PROSITE" id="PS51123">
    <property type="entry name" value="OMPA_2"/>
    <property type="match status" value="1"/>
</dbReference>
<dbReference type="SUPFAM" id="SSF103088">
    <property type="entry name" value="OmpA-like"/>
    <property type="match status" value="1"/>
</dbReference>
<dbReference type="EMBL" id="AAVT01000005">
    <property type="protein sequence ID" value="EAW30970.1"/>
    <property type="molecule type" value="Genomic_DNA"/>
</dbReference>
<organism evidence="6 7">
    <name type="scientific">marine gamma proteobacterium HTCC2143</name>
    <dbReference type="NCBI Taxonomy" id="247633"/>
    <lineage>
        <taxon>Bacteria</taxon>
        <taxon>Pseudomonadati</taxon>
        <taxon>Pseudomonadota</taxon>
        <taxon>Gammaproteobacteria</taxon>
        <taxon>Cellvibrionales</taxon>
        <taxon>Spongiibacteraceae</taxon>
        <taxon>BD1-7 clade</taxon>
    </lineage>
</organism>
<dbReference type="InterPro" id="IPR006690">
    <property type="entry name" value="OMPA-like_CS"/>
</dbReference>
<feature type="domain" description="OmpA-like" evidence="5">
    <location>
        <begin position="96"/>
        <end position="213"/>
    </location>
</feature>
<dbReference type="GO" id="GO:0009279">
    <property type="term" value="C:cell outer membrane"/>
    <property type="evidence" value="ECO:0007669"/>
    <property type="project" value="UniProtKB-SubCell"/>
</dbReference>